<evidence type="ECO:0000313" key="3">
    <source>
        <dbReference type="Proteomes" id="UP000011115"/>
    </source>
</evidence>
<feature type="region of interest" description="Disordered" evidence="1">
    <location>
        <begin position="94"/>
        <end position="127"/>
    </location>
</feature>
<organism evidence="2 3">
    <name type="scientific">Solanum tuberosum</name>
    <name type="common">Potato</name>
    <dbReference type="NCBI Taxonomy" id="4113"/>
    <lineage>
        <taxon>Eukaryota</taxon>
        <taxon>Viridiplantae</taxon>
        <taxon>Streptophyta</taxon>
        <taxon>Embryophyta</taxon>
        <taxon>Tracheophyta</taxon>
        <taxon>Spermatophyta</taxon>
        <taxon>Magnoliopsida</taxon>
        <taxon>eudicotyledons</taxon>
        <taxon>Gunneridae</taxon>
        <taxon>Pentapetalae</taxon>
        <taxon>asterids</taxon>
        <taxon>lamiids</taxon>
        <taxon>Solanales</taxon>
        <taxon>Solanaceae</taxon>
        <taxon>Solanoideae</taxon>
        <taxon>Solaneae</taxon>
        <taxon>Solanum</taxon>
    </lineage>
</organism>
<feature type="region of interest" description="Disordered" evidence="1">
    <location>
        <begin position="24"/>
        <end position="50"/>
    </location>
</feature>
<dbReference type="EnsemblPlants" id="PGSC0003DMT400090347">
    <property type="protein sequence ID" value="PGSC0003DMT400090347"/>
    <property type="gene ID" value="PGSC0003DMG400039918"/>
</dbReference>
<dbReference type="AlphaFoldDB" id="M1DK70"/>
<proteinExistence type="predicted"/>
<sequence length="127" mass="13655">MAALKAKITSLRKDVDYLKSTNFTSLVDREDDEDAHETTEDVHGDGTAYATSDAETDEDLIAGDEEMRESQDAGIFRDLPDLVETVVQLVIQTLPTETSTTAPSGSGTDFPSEATPGTDGPTDRETV</sequence>
<dbReference type="PaxDb" id="4113-PGSC0003DMT400090347"/>
<dbReference type="Gramene" id="PGSC0003DMT400090347">
    <property type="protein sequence ID" value="PGSC0003DMT400090347"/>
    <property type="gene ID" value="PGSC0003DMG400039918"/>
</dbReference>
<feature type="compositionally biased region" description="Polar residues" evidence="1">
    <location>
        <begin position="94"/>
        <end position="109"/>
    </location>
</feature>
<evidence type="ECO:0008006" key="4">
    <source>
        <dbReference type="Google" id="ProtNLM"/>
    </source>
</evidence>
<dbReference type="Proteomes" id="UP000011115">
    <property type="component" value="Unassembled WGS sequence"/>
</dbReference>
<evidence type="ECO:0000313" key="2">
    <source>
        <dbReference type="EnsemblPlants" id="PGSC0003DMT400090347"/>
    </source>
</evidence>
<protein>
    <recommendedName>
        <fullName evidence="4">Polyprotein protein</fullName>
    </recommendedName>
</protein>
<keyword evidence="3" id="KW-1185">Reference proteome</keyword>
<dbReference type="InParanoid" id="M1DK70"/>
<reference evidence="2" key="2">
    <citation type="submission" date="2015-06" db="UniProtKB">
        <authorList>
            <consortium name="EnsemblPlants"/>
        </authorList>
    </citation>
    <scope>IDENTIFICATION</scope>
    <source>
        <strain evidence="2">DM1-3 516 R44</strain>
    </source>
</reference>
<name>M1DK70_SOLTU</name>
<dbReference type="HOGENOM" id="CLU_029307_11_0_1"/>
<reference evidence="3" key="1">
    <citation type="journal article" date="2011" name="Nature">
        <title>Genome sequence and analysis of the tuber crop potato.</title>
        <authorList>
            <consortium name="The Potato Genome Sequencing Consortium"/>
        </authorList>
    </citation>
    <scope>NUCLEOTIDE SEQUENCE [LARGE SCALE GENOMIC DNA]</scope>
    <source>
        <strain evidence="3">cv. DM1-3 516 R44</strain>
    </source>
</reference>
<accession>M1DK70</accession>
<evidence type="ECO:0000256" key="1">
    <source>
        <dbReference type="SAM" id="MobiDB-lite"/>
    </source>
</evidence>